<dbReference type="Gramene" id="ONIVA02G10280.1">
    <property type="protein sequence ID" value="ONIVA02G10280.1"/>
    <property type="gene ID" value="ONIVA02G10280"/>
</dbReference>
<evidence type="ECO:0000313" key="3">
    <source>
        <dbReference type="EnsemblPlants" id="ONIVA02G10280.1"/>
    </source>
</evidence>
<dbReference type="STRING" id="4536.A0A0E0G3S5"/>
<feature type="signal peptide" evidence="2">
    <location>
        <begin position="1"/>
        <end position="21"/>
    </location>
</feature>
<dbReference type="Proteomes" id="UP000006591">
    <property type="component" value="Chromosome 2"/>
</dbReference>
<evidence type="ECO:0000256" key="1">
    <source>
        <dbReference type="SAM" id="MobiDB-lite"/>
    </source>
</evidence>
<organism evidence="3">
    <name type="scientific">Oryza nivara</name>
    <name type="common">Indian wild rice</name>
    <name type="synonym">Oryza sativa f. spontanea</name>
    <dbReference type="NCBI Taxonomy" id="4536"/>
    <lineage>
        <taxon>Eukaryota</taxon>
        <taxon>Viridiplantae</taxon>
        <taxon>Streptophyta</taxon>
        <taxon>Embryophyta</taxon>
        <taxon>Tracheophyta</taxon>
        <taxon>Spermatophyta</taxon>
        <taxon>Magnoliopsida</taxon>
        <taxon>Liliopsida</taxon>
        <taxon>Poales</taxon>
        <taxon>Poaceae</taxon>
        <taxon>BOP clade</taxon>
        <taxon>Oryzoideae</taxon>
        <taxon>Oryzeae</taxon>
        <taxon>Oryzinae</taxon>
        <taxon>Oryza</taxon>
    </lineage>
</organism>
<feature type="compositionally biased region" description="Low complexity" evidence="1">
    <location>
        <begin position="147"/>
        <end position="156"/>
    </location>
</feature>
<dbReference type="EnsemblPlants" id="ONIVA02G10280.1">
    <property type="protein sequence ID" value="ONIVA02G10280.1"/>
    <property type="gene ID" value="ONIVA02G10280"/>
</dbReference>
<feature type="region of interest" description="Disordered" evidence="1">
    <location>
        <begin position="126"/>
        <end position="176"/>
    </location>
</feature>
<reference evidence="3" key="1">
    <citation type="submission" date="2015-04" db="UniProtKB">
        <authorList>
            <consortium name="EnsemblPlants"/>
        </authorList>
    </citation>
    <scope>IDENTIFICATION</scope>
    <source>
        <strain evidence="3">SL10</strain>
    </source>
</reference>
<evidence type="ECO:0000313" key="4">
    <source>
        <dbReference type="Proteomes" id="UP000006591"/>
    </source>
</evidence>
<name>A0A0E0G3S5_ORYNI</name>
<feature type="chain" id="PRO_5002360261" description="Leucine-rich repeat-containing N-terminal plant-type domain-containing protein" evidence="2">
    <location>
        <begin position="22"/>
        <end position="176"/>
    </location>
</feature>
<accession>A0A0E0G3S5</accession>
<evidence type="ECO:0000256" key="2">
    <source>
        <dbReference type="SAM" id="SignalP"/>
    </source>
</evidence>
<sequence>MAVYNILILFLLLLLFSLSAAQPSADEQTLLLAIKQDWDNPAPLSSWSSTGNWTGVISTSTGQAGGELHDVVDESIQDRAAFLEDAVAVFLLGVICTGDDPALRPTMKEVLEQLVQYDRTSSVAAACRDDSGGAPSFSKGKKDGKGKSSSAGTTAGEMWGGGAGDEESGSFVAHPV</sequence>
<dbReference type="HOGENOM" id="CLU_1527584_0_0_1"/>
<evidence type="ECO:0008006" key="5">
    <source>
        <dbReference type="Google" id="ProtNLM"/>
    </source>
</evidence>
<dbReference type="eggNOG" id="ENOG502QQPF">
    <property type="taxonomic scope" value="Eukaryota"/>
</dbReference>
<protein>
    <recommendedName>
        <fullName evidence="5">Leucine-rich repeat-containing N-terminal plant-type domain-containing protein</fullName>
    </recommendedName>
</protein>
<proteinExistence type="predicted"/>
<keyword evidence="2" id="KW-0732">Signal</keyword>
<reference evidence="3" key="2">
    <citation type="submission" date="2018-04" db="EMBL/GenBank/DDBJ databases">
        <title>OnivRS2 (Oryza nivara Reference Sequence Version 2).</title>
        <authorList>
            <person name="Zhang J."/>
            <person name="Kudrna D."/>
            <person name="Lee S."/>
            <person name="Talag J."/>
            <person name="Rajasekar S."/>
            <person name="Welchert J."/>
            <person name="Hsing Y.-I."/>
            <person name="Wing R.A."/>
        </authorList>
    </citation>
    <scope>NUCLEOTIDE SEQUENCE [LARGE SCALE GENOMIC DNA]</scope>
    <source>
        <strain evidence="3">SL10</strain>
    </source>
</reference>
<keyword evidence="4" id="KW-1185">Reference proteome</keyword>
<dbReference type="AlphaFoldDB" id="A0A0E0G3S5"/>